<dbReference type="InterPro" id="IPR013830">
    <property type="entry name" value="SGNH_hydro"/>
</dbReference>
<dbReference type="PANTHER" id="PTHR43784:SF2">
    <property type="entry name" value="GDSL-LIKE LIPASE_ACYLHYDROLASE, PUTATIVE (AFU_ORTHOLOGUE AFUA_2G00820)-RELATED"/>
    <property type="match status" value="1"/>
</dbReference>
<reference evidence="3" key="1">
    <citation type="journal article" date="2014" name="Int. J. Syst. Evol. Microbiol.">
        <title>Complete genome sequence of Corynebacterium casei LMG S-19264T (=DSM 44701T), isolated from a smear-ripened cheese.</title>
        <authorList>
            <consortium name="US DOE Joint Genome Institute (JGI-PGF)"/>
            <person name="Walter F."/>
            <person name="Albersmeier A."/>
            <person name="Kalinowski J."/>
            <person name="Ruckert C."/>
        </authorList>
    </citation>
    <scope>NUCLEOTIDE SEQUENCE</scope>
    <source>
        <strain evidence="3">KCTC 12344</strain>
    </source>
</reference>
<comment type="caution">
    <text evidence="3">The sequence shown here is derived from an EMBL/GenBank/DDBJ whole genome shotgun (WGS) entry which is preliminary data.</text>
</comment>
<dbReference type="InterPro" id="IPR053140">
    <property type="entry name" value="GDSL_Rv0518-like"/>
</dbReference>
<evidence type="ECO:0000313" key="3">
    <source>
        <dbReference type="EMBL" id="GGY81000.1"/>
    </source>
</evidence>
<dbReference type="GO" id="GO:0016788">
    <property type="term" value="F:hydrolase activity, acting on ester bonds"/>
    <property type="evidence" value="ECO:0007669"/>
    <property type="project" value="UniProtKB-ARBA"/>
</dbReference>
<dbReference type="RefSeq" id="WP_189568612.1">
    <property type="nucleotide sequence ID" value="NZ_BMWW01000002.1"/>
</dbReference>
<feature type="chain" id="PRO_5041714068" description="SGNH hydrolase-type esterase domain-containing protein" evidence="1">
    <location>
        <begin position="21"/>
        <end position="410"/>
    </location>
</feature>
<accession>A0AA87Y4X4</accession>
<dbReference type="Proteomes" id="UP000619512">
    <property type="component" value="Unassembled WGS sequence"/>
</dbReference>
<keyword evidence="1" id="KW-0732">Signal</keyword>
<gene>
    <name evidence="3" type="ORF">GCM10007388_12120</name>
</gene>
<dbReference type="CDD" id="cd01830">
    <property type="entry name" value="XynE_like"/>
    <property type="match status" value="1"/>
</dbReference>
<dbReference type="PANTHER" id="PTHR43784">
    <property type="entry name" value="GDSL-LIKE LIPASE/ACYLHYDROLASE, PUTATIVE (AFU_ORTHOLOGUE AFUA_2G00820)-RELATED"/>
    <property type="match status" value="1"/>
</dbReference>
<dbReference type="SUPFAM" id="SSF52266">
    <property type="entry name" value="SGNH hydrolase"/>
    <property type="match status" value="1"/>
</dbReference>
<evidence type="ECO:0000259" key="2">
    <source>
        <dbReference type="Pfam" id="PF13472"/>
    </source>
</evidence>
<feature type="domain" description="SGNH hydrolase-type esterase" evidence="2">
    <location>
        <begin position="201"/>
        <end position="395"/>
    </location>
</feature>
<dbReference type="InterPro" id="IPR036514">
    <property type="entry name" value="SGNH_hydro_sf"/>
</dbReference>
<organism evidence="3 4">
    <name type="scientific">Pseudoduganella plicata</name>
    <dbReference type="NCBI Taxonomy" id="321984"/>
    <lineage>
        <taxon>Bacteria</taxon>
        <taxon>Pseudomonadati</taxon>
        <taxon>Pseudomonadota</taxon>
        <taxon>Betaproteobacteria</taxon>
        <taxon>Burkholderiales</taxon>
        <taxon>Oxalobacteraceae</taxon>
        <taxon>Telluria group</taxon>
        <taxon>Pseudoduganella</taxon>
    </lineage>
</organism>
<protein>
    <recommendedName>
        <fullName evidence="2">SGNH hydrolase-type esterase domain-containing protein</fullName>
    </recommendedName>
</protein>
<sequence>MIKRVSAALAATLFLSSAQAAQTSWYAAPQPAWDKTFALPMNVPPSVGGHTVRETLRLSAGGSRLRVVLSNRYGTAPLAVGAVHVARTAGQAGASPAIDPESDRALTFAGRYSVTIPPGQDAISDALAFAARPLERLTVSTWFPGEAPLTTFHWGAQQTGYVAVGDVTAARTLAASAALAGRAFVSAVQVDGDGACGTVVAFGDSITDGNGSTPDLHRRWPDYLAERLPDVGIANAGISGARLLSSGMGVAAAARFGPDVLDQPGVRAVVVLIGINDIGWPGSAFAPADPPASVARMIEGYRTLIAQAHARGVKVIGGTLLPFHGALHGTPFAGYWSPAKEVRRQEVNAWIRKSGEFDAVVDFDAALRDPADPARMLPVYDSGDHLHPGDAGYAAMAGAVLRDVPRLTAY</sequence>
<evidence type="ECO:0000256" key="1">
    <source>
        <dbReference type="SAM" id="SignalP"/>
    </source>
</evidence>
<dbReference type="Gene3D" id="3.40.50.1110">
    <property type="entry name" value="SGNH hydrolase"/>
    <property type="match status" value="1"/>
</dbReference>
<feature type="signal peptide" evidence="1">
    <location>
        <begin position="1"/>
        <end position="20"/>
    </location>
</feature>
<evidence type="ECO:0000313" key="4">
    <source>
        <dbReference type="Proteomes" id="UP000619512"/>
    </source>
</evidence>
<reference evidence="3" key="2">
    <citation type="submission" date="2022-12" db="EMBL/GenBank/DDBJ databases">
        <authorList>
            <person name="Sun Q."/>
            <person name="Kim S."/>
        </authorList>
    </citation>
    <scope>NUCLEOTIDE SEQUENCE</scope>
    <source>
        <strain evidence="3">KCTC 12344</strain>
    </source>
</reference>
<name>A0AA87Y4X4_9BURK</name>
<dbReference type="Pfam" id="PF13472">
    <property type="entry name" value="Lipase_GDSL_2"/>
    <property type="match status" value="1"/>
</dbReference>
<proteinExistence type="predicted"/>
<dbReference type="AlphaFoldDB" id="A0AA87Y4X4"/>
<dbReference type="EMBL" id="BMWW01000002">
    <property type="protein sequence ID" value="GGY81000.1"/>
    <property type="molecule type" value="Genomic_DNA"/>
</dbReference>